<dbReference type="EMBL" id="LCPV01000021">
    <property type="protein sequence ID" value="KKW07010.1"/>
    <property type="molecule type" value="Genomic_DNA"/>
</dbReference>
<gene>
    <name evidence="5" type="ORF">UY39_C0021G0011</name>
</gene>
<evidence type="ECO:0000259" key="4">
    <source>
        <dbReference type="PROSITE" id="PS51118"/>
    </source>
</evidence>
<sequence>MLRTGSQRRKLCPKCPVARVVDMFGDPCSLLVMRDLLIRPRRFRDLEDSLGGTSPRTLAKILRRLEKDGFVARKHFKKPVRFHYELTRKGRAFQKVVAAMRAYGKKYLRG</sequence>
<dbReference type="PROSITE" id="PS51118">
    <property type="entry name" value="HTH_HXLR"/>
    <property type="match status" value="1"/>
</dbReference>
<evidence type="ECO:0000256" key="1">
    <source>
        <dbReference type="ARBA" id="ARBA00023015"/>
    </source>
</evidence>
<dbReference type="GO" id="GO:0003677">
    <property type="term" value="F:DNA binding"/>
    <property type="evidence" value="ECO:0007669"/>
    <property type="project" value="UniProtKB-KW"/>
</dbReference>
<name>A0A0G1VL85_9BACT</name>
<evidence type="ECO:0000256" key="3">
    <source>
        <dbReference type="ARBA" id="ARBA00023163"/>
    </source>
</evidence>
<reference evidence="5 6" key="1">
    <citation type="journal article" date="2015" name="Nature">
        <title>rRNA introns, odd ribosomes, and small enigmatic genomes across a large radiation of phyla.</title>
        <authorList>
            <person name="Brown C.T."/>
            <person name="Hug L.A."/>
            <person name="Thomas B.C."/>
            <person name="Sharon I."/>
            <person name="Castelle C.J."/>
            <person name="Singh A."/>
            <person name="Wilkins M.J."/>
            <person name="Williams K.H."/>
            <person name="Banfield J.F."/>
        </authorList>
    </citation>
    <scope>NUCLEOTIDE SEQUENCE [LARGE SCALE GENOMIC DNA]</scope>
</reference>
<keyword evidence="3" id="KW-0804">Transcription</keyword>
<dbReference type="Gene3D" id="1.10.10.10">
    <property type="entry name" value="Winged helix-like DNA-binding domain superfamily/Winged helix DNA-binding domain"/>
    <property type="match status" value="1"/>
</dbReference>
<evidence type="ECO:0000313" key="6">
    <source>
        <dbReference type="Proteomes" id="UP000034589"/>
    </source>
</evidence>
<keyword evidence="2" id="KW-0238">DNA-binding</keyword>
<accession>A0A0G1VL85</accession>
<dbReference type="PANTHER" id="PTHR33204">
    <property type="entry name" value="TRANSCRIPTIONAL REGULATOR, MARR FAMILY"/>
    <property type="match status" value="1"/>
</dbReference>
<evidence type="ECO:0000313" key="5">
    <source>
        <dbReference type="EMBL" id="KKW07010.1"/>
    </source>
</evidence>
<feature type="domain" description="HTH hxlR-type" evidence="4">
    <location>
        <begin position="15"/>
        <end position="110"/>
    </location>
</feature>
<keyword evidence="1" id="KW-0805">Transcription regulation</keyword>
<evidence type="ECO:0000256" key="2">
    <source>
        <dbReference type="ARBA" id="ARBA00023125"/>
    </source>
</evidence>
<dbReference type="PANTHER" id="PTHR33204:SF18">
    <property type="entry name" value="TRANSCRIPTIONAL REGULATORY PROTEIN"/>
    <property type="match status" value="1"/>
</dbReference>
<dbReference type="InterPro" id="IPR036388">
    <property type="entry name" value="WH-like_DNA-bd_sf"/>
</dbReference>
<dbReference type="AlphaFoldDB" id="A0A0G1VL85"/>
<proteinExistence type="predicted"/>
<dbReference type="InterPro" id="IPR002577">
    <property type="entry name" value="HTH_HxlR"/>
</dbReference>
<dbReference type="InterPro" id="IPR036390">
    <property type="entry name" value="WH_DNA-bd_sf"/>
</dbReference>
<organism evidence="5 6">
    <name type="scientific">Candidatus Kaiserbacteria bacterium GW2011_GWC2_49_12</name>
    <dbReference type="NCBI Taxonomy" id="1618675"/>
    <lineage>
        <taxon>Bacteria</taxon>
        <taxon>Candidatus Kaiseribacteriota</taxon>
    </lineage>
</organism>
<dbReference type="Pfam" id="PF01638">
    <property type="entry name" value="HxlR"/>
    <property type="match status" value="1"/>
</dbReference>
<dbReference type="SUPFAM" id="SSF46785">
    <property type="entry name" value="Winged helix' DNA-binding domain"/>
    <property type="match status" value="1"/>
</dbReference>
<protein>
    <submittedName>
        <fullName evidence="5">Transcriptional regulator, HxlR family</fullName>
    </submittedName>
</protein>
<dbReference type="Proteomes" id="UP000034589">
    <property type="component" value="Unassembled WGS sequence"/>
</dbReference>
<comment type="caution">
    <text evidence="5">The sequence shown here is derived from an EMBL/GenBank/DDBJ whole genome shotgun (WGS) entry which is preliminary data.</text>
</comment>